<keyword evidence="2" id="KW-1185">Reference proteome</keyword>
<dbReference type="AlphaFoldDB" id="A0A0V1INK8"/>
<name>A0A0V1INK8_TRIPS</name>
<organism evidence="1 2">
    <name type="scientific">Trichinella pseudospiralis</name>
    <name type="common">Parasitic roundworm</name>
    <dbReference type="NCBI Taxonomy" id="6337"/>
    <lineage>
        <taxon>Eukaryota</taxon>
        <taxon>Metazoa</taxon>
        <taxon>Ecdysozoa</taxon>
        <taxon>Nematoda</taxon>
        <taxon>Enoplea</taxon>
        <taxon>Dorylaimia</taxon>
        <taxon>Trichinellida</taxon>
        <taxon>Trichinellidae</taxon>
        <taxon>Trichinella</taxon>
    </lineage>
</organism>
<gene>
    <name evidence="1" type="ORF">T4B_13393</name>
</gene>
<sequence length="40" mass="4554">MPLHSASPIHSERTSLLSVRFRNFVTPNVENNRVDDSQDS</sequence>
<accession>A0A0V1INK8</accession>
<protein>
    <submittedName>
        <fullName evidence="1">Uncharacterized protein</fullName>
    </submittedName>
</protein>
<feature type="non-terminal residue" evidence="1">
    <location>
        <position position="40"/>
    </location>
</feature>
<proteinExistence type="predicted"/>
<dbReference type="Proteomes" id="UP000054805">
    <property type="component" value="Unassembled WGS sequence"/>
</dbReference>
<evidence type="ECO:0000313" key="2">
    <source>
        <dbReference type="Proteomes" id="UP000054805"/>
    </source>
</evidence>
<reference evidence="1 2" key="1">
    <citation type="submission" date="2015-01" db="EMBL/GenBank/DDBJ databases">
        <title>Evolution of Trichinella species and genotypes.</title>
        <authorList>
            <person name="Korhonen P.K."/>
            <person name="Edoardo P."/>
            <person name="Giuseppe L.R."/>
            <person name="Gasser R.B."/>
        </authorList>
    </citation>
    <scope>NUCLEOTIDE SEQUENCE [LARGE SCALE GENOMIC DNA]</scope>
    <source>
        <strain evidence="1">ISS588</strain>
    </source>
</reference>
<evidence type="ECO:0000313" key="1">
    <source>
        <dbReference type="EMBL" id="KRZ24431.1"/>
    </source>
</evidence>
<dbReference type="EMBL" id="JYDS01000121">
    <property type="protein sequence ID" value="KRZ24431.1"/>
    <property type="molecule type" value="Genomic_DNA"/>
</dbReference>
<comment type="caution">
    <text evidence="1">The sequence shown here is derived from an EMBL/GenBank/DDBJ whole genome shotgun (WGS) entry which is preliminary data.</text>
</comment>